<proteinExistence type="predicted"/>
<gene>
    <name evidence="2" type="ORF">ACFSQS_14580</name>
</gene>
<dbReference type="PANTHER" id="PTHR41247">
    <property type="entry name" value="HTH-TYPE TRANSCRIPTIONAL REPRESSOR YCNK"/>
    <property type="match status" value="1"/>
</dbReference>
<evidence type="ECO:0000313" key="3">
    <source>
        <dbReference type="Proteomes" id="UP001597441"/>
    </source>
</evidence>
<keyword evidence="1" id="KW-1133">Transmembrane helix</keyword>
<dbReference type="InterPro" id="IPR008719">
    <property type="entry name" value="N2O_reductase_NosL"/>
</dbReference>
<name>A0ABW5JX75_9FLAO</name>
<sequence length="172" mass="19541">MQTLNMKHINYLHKKNSTKKGTPKALGFSFLWKGLWIGVFLFLFSCNISPKKINYGSDGCHFCKMTIVDKVHAAEIVTKKGKVYMFDATECMINFMDEFDTSQIELYLSNNYTEPEALIDATKATFLISKNIPSPMGAFLSAFKNKADAEKFQAEKGGDLYTWTELLAKFKD</sequence>
<accession>A0ABW5JX75</accession>
<keyword evidence="3" id="KW-1185">Reference proteome</keyword>
<dbReference type="PANTHER" id="PTHR41247:SF1">
    <property type="entry name" value="HTH-TYPE TRANSCRIPTIONAL REPRESSOR YCNK"/>
    <property type="match status" value="1"/>
</dbReference>
<reference evidence="3" key="1">
    <citation type="journal article" date="2019" name="Int. J. Syst. Evol. Microbiol.">
        <title>The Global Catalogue of Microorganisms (GCM) 10K type strain sequencing project: providing services to taxonomists for standard genome sequencing and annotation.</title>
        <authorList>
            <consortium name="The Broad Institute Genomics Platform"/>
            <consortium name="The Broad Institute Genome Sequencing Center for Infectious Disease"/>
            <person name="Wu L."/>
            <person name="Ma J."/>
        </authorList>
    </citation>
    <scope>NUCLEOTIDE SEQUENCE [LARGE SCALE GENOMIC DNA]</scope>
    <source>
        <strain evidence="3">KCTC 42903</strain>
    </source>
</reference>
<dbReference type="EMBL" id="JBHULK010000007">
    <property type="protein sequence ID" value="MFD2536335.1"/>
    <property type="molecule type" value="Genomic_DNA"/>
</dbReference>
<dbReference type="RefSeq" id="WP_388020584.1">
    <property type="nucleotide sequence ID" value="NZ_JBHUDT010000007.1"/>
</dbReference>
<evidence type="ECO:0000313" key="2">
    <source>
        <dbReference type="EMBL" id="MFD2536335.1"/>
    </source>
</evidence>
<organism evidence="2 3">
    <name type="scientific">Gelatiniphilus marinus</name>
    <dbReference type="NCBI Taxonomy" id="1759464"/>
    <lineage>
        <taxon>Bacteria</taxon>
        <taxon>Pseudomonadati</taxon>
        <taxon>Bacteroidota</taxon>
        <taxon>Flavobacteriia</taxon>
        <taxon>Flavobacteriales</taxon>
        <taxon>Flavobacteriaceae</taxon>
        <taxon>Gelatiniphilus</taxon>
    </lineage>
</organism>
<keyword evidence="1" id="KW-0812">Transmembrane</keyword>
<feature type="transmembrane region" description="Helical" evidence="1">
    <location>
        <begin position="25"/>
        <end position="44"/>
    </location>
</feature>
<dbReference type="SUPFAM" id="SSF160387">
    <property type="entry name" value="NosL/MerB-like"/>
    <property type="match status" value="1"/>
</dbReference>
<comment type="caution">
    <text evidence="2">The sequence shown here is derived from an EMBL/GenBank/DDBJ whole genome shotgun (WGS) entry which is preliminary data.</text>
</comment>
<evidence type="ECO:0000256" key="1">
    <source>
        <dbReference type="SAM" id="Phobius"/>
    </source>
</evidence>
<keyword evidence="1" id="KW-0472">Membrane</keyword>
<dbReference type="Pfam" id="PF05573">
    <property type="entry name" value="NosL"/>
    <property type="match status" value="1"/>
</dbReference>
<protein>
    <submittedName>
        <fullName evidence="2">Nitrous oxide reductase accessory protein NosL</fullName>
    </submittedName>
</protein>
<dbReference type="Proteomes" id="UP001597441">
    <property type="component" value="Unassembled WGS sequence"/>
</dbReference>
<dbReference type="Gene3D" id="3.30.70.2050">
    <property type="match status" value="1"/>
</dbReference>